<organism evidence="2 3">
    <name type="scientific">Pseudomonas kuykendallii</name>
    <dbReference type="NCBI Taxonomy" id="1007099"/>
    <lineage>
        <taxon>Bacteria</taxon>
        <taxon>Pseudomonadati</taxon>
        <taxon>Pseudomonadota</taxon>
        <taxon>Gammaproteobacteria</taxon>
        <taxon>Pseudomonadales</taxon>
        <taxon>Pseudomonadaceae</taxon>
        <taxon>Pseudomonas</taxon>
    </lineage>
</organism>
<dbReference type="Pfam" id="PF13524">
    <property type="entry name" value="Glyco_trans_1_2"/>
    <property type="match status" value="1"/>
</dbReference>
<dbReference type="AlphaFoldDB" id="A0A2W5CWV3"/>
<proteinExistence type="predicted"/>
<dbReference type="SUPFAM" id="SSF53756">
    <property type="entry name" value="UDP-Glycosyltransferase/glycogen phosphorylase"/>
    <property type="match status" value="1"/>
</dbReference>
<comment type="caution">
    <text evidence="2">The sequence shown here is derived from an EMBL/GenBank/DDBJ whole genome shotgun (WGS) entry which is preliminary data.</text>
</comment>
<evidence type="ECO:0000313" key="2">
    <source>
        <dbReference type="EMBL" id="PZP21954.1"/>
    </source>
</evidence>
<feature type="domain" description="Spore protein YkvP/CgeB glycosyl transferase-like" evidence="1">
    <location>
        <begin position="282"/>
        <end position="380"/>
    </location>
</feature>
<dbReference type="EMBL" id="QFOH01000023">
    <property type="protein sequence ID" value="PZP21954.1"/>
    <property type="molecule type" value="Genomic_DNA"/>
</dbReference>
<evidence type="ECO:0000259" key="1">
    <source>
        <dbReference type="Pfam" id="PF13524"/>
    </source>
</evidence>
<sequence length="402" mass="46255">MNIVFYRPFSDIWFKNPTRRILGRQKLPNKYSGLFDYFAEGGSASISTSLWFRPGILGVVDLLKDSLRLILWALLNRINLFKVRLVFTPKQLLKADAVFLMHYGCFTHESDFLAEQGRVLARRLSNVPVLKIVHMTHFAYNPVLGSENLRILSPDILLAENDLKRNSPFFGKYFGNISAYFHHLPYVAATRFQRKVDFSARINKLGVTGSITYKMKAPEFSAFYGQNELQPMRRKLYDRQDELSNLIDSFIYDLDESRRVQEAAPSAPDEQVASEAQSLVKQRNYYNADIVQFFNSYRMFAVPEEICDLPGISFIEGMACGTAYFGLDNPMYRDIGMIPGVHYVAYDGTLEHLLERVAYYQQHADELEQIAEQGYQVAHTTLSSDKVYSMFLATLERMLPRP</sequence>
<protein>
    <recommendedName>
        <fullName evidence="1">Spore protein YkvP/CgeB glycosyl transferase-like domain-containing protein</fullName>
    </recommendedName>
</protein>
<reference evidence="2 3" key="1">
    <citation type="submission" date="2017-08" db="EMBL/GenBank/DDBJ databases">
        <title>Infants hospitalized years apart are colonized by the same room-sourced microbial strains.</title>
        <authorList>
            <person name="Brooks B."/>
            <person name="Olm M.R."/>
            <person name="Firek B.A."/>
            <person name="Baker R."/>
            <person name="Thomas B.C."/>
            <person name="Morowitz M.J."/>
            <person name="Banfield J.F."/>
        </authorList>
    </citation>
    <scope>NUCLEOTIDE SEQUENCE [LARGE SCALE GENOMIC DNA]</scope>
    <source>
        <strain evidence="2">S2_009_000_R2_77</strain>
    </source>
</reference>
<name>A0A2W5CWV3_9PSED</name>
<evidence type="ECO:0000313" key="3">
    <source>
        <dbReference type="Proteomes" id="UP000249198"/>
    </source>
</evidence>
<dbReference type="InterPro" id="IPR055259">
    <property type="entry name" value="YkvP/CgeB_Glyco_trans-like"/>
</dbReference>
<gene>
    <name evidence="2" type="ORF">DI599_17275</name>
</gene>
<dbReference type="Proteomes" id="UP000249198">
    <property type="component" value="Unassembled WGS sequence"/>
</dbReference>
<accession>A0A2W5CWV3</accession>
<dbReference type="RefSeq" id="WP_273233847.1">
    <property type="nucleotide sequence ID" value="NZ_QFOH01000023.1"/>
</dbReference>